<evidence type="ECO:0000259" key="4">
    <source>
        <dbReference type="PROSITE" id="PS51186"/>
    </source>
</evidence>
<organism evidence="5 6">
    <name type="scientific">Roseiterribacter gracilis</name>
    <dbReference type="NCBI Taxonomy" id="2812848"/>
    <lineage>
        <taxon>Bacteria</taxon>
        <taxon>Pseudomonadati</taxon>
        <taxon>Pseudomonadota</taxon>
        <taxon>Alphaproteobacteria</taxon>
        <taxon>Rhodospirillales</taxon>
        <taxon>Roseiterribacteraceae</taxon>
        <taxon>Roseiterribacter</taxon>
    </lineage>
</organism>
<evidence type="ECO:0000313" key="6">
    <source>
        <dbReference type="Proteomes" id="UP000681075"/>
    </source>
</evidence>
<sequence>MIRTERLLLRPYEPADAESLVQLLNDFEVARWLARVPHPYSRADAESFLDISKTDERRAFAITCDGTLVGGIGLGRRADAAVELGYWIGRPFHRRGYAEEAARALLKFAFETLGETRVVVSALPDNAASLALIAKLGFRALGLQTFYVKPLRPWPAEIPHFELKSR</sequence>
<evidence type="ECO:0000313" key="5">
    <source>
        <dbReference type="EMBL" id="GIL41503.1"/>
    </source>
</evidence>
<feature type="domain" description="N-acetyltransferase" evidence="4">
    <location>
        <begin position="7"/>
        <end position="166"/>
    </location>
</feature>
<proteinExistence type="inferred from homology"/>
<dbReference type="InterPro" id="IPR000182">
    <property type="entry name" value="GNAT_dom"/>
</dbReference>
<dbReference type="InterPro" id="IPR016181">
    <property type="entry name" value="Acyl_CoA_acyltransferase"/>
</dbReference>
<dbReference type="PROSITE" id="PS51186">
    <property type="entry name" value="GNAT"/>
    <property type="match status" value="1"/>
</dbReference>
<accession>A0A8S8XDJ7</accession>
<comment type="similarity">
    <text evidence="3">Belongs to the acetyltransferase family. RimJ subfamily.</text>
</comment>
<dbReference type="Gene3D" id="3.40.630.30">
    <property type="match status" value="1"/>
</dbReference>
<dbReference type="PANTHER" id="PTHR43792">
    <property type="entry name" value="GNAT FAMILY, PUTATIVE (AFU_ORTHOLOGUE AFUA_3G00765)-RELATED-RELATED"/>
    <property type="match status" value="1"/>
</dbReference>
<evidence type="ECO:0000256" key="3">
    <source>
        <dbReference type="ARBA" id="ARBA00038502"/>
    </source>
</evidence>
<evidence type="ECO:0000256" key="2">
    <source>
        <dbReference type="ARBA" id="ARBA00023315"/>
    </source>
</evidence>
<dbReference type="PANTHER" id="PTHR43792:SF8">
    <property type="entry name" value="[RIBOSOMAL PROTEIN US5]-ALANINE N-ACETYLTRANSFERASE"/>
    <property type="match status" value="1"/>
</dbReference>
<dbReference type="Proteomes" id="UP000681075">
    <property type="component" value="Unassembled WGS sequence"/>
</dbReference>
<reference evidence="5" key="1">
    <citation type="submission" date="2021-02" db="EMBL/GenBank/DDBJ databases">
        <title>Genome sequence of Rhodospirillales sp. strain TMPK1 isolated from soil.</title>
        <authorList>
            <person name="Nakai R."/>
            <person name="Kusada H."/>
            <person name="Tamaki H."/>
        </authorList>
    </citation>
    <scope>NUCLEOTIDE SEQUENCE</scope>
    <source>
        <strain evidence="5">TMPK1</strain>
    </source>
</reference>
<dbReference type="InterPro" id="IPR051531">
    <property type="entry name" value="N-acetyltransferase"/>
</dbReference>
<comment type="caution">
    <text evidence="5">The sequence shown here is derived from an EMBL/GenBank/DDBJ whole genome shotgun (WGS) entry which is preliminary data.</text>
</comment>
<dbReference type="Pfam" id="PF13302">
    <property type="entry name" value="Acetyltransf_3"/>
    <property type="match status" value="1"/>
</dbReference>
<dbReference type="AlphaFoldDB" id="A0A8S8XDJ7"/>
<dbReference type="RefSeq" id="WP_420245002.1">
    <property type="nucleotide sequence ID" value="NZ_BOPV01000001.1"/>
</dbReference>
<dbReference type="SUPFAM" id="SSF55729">
    <property type="entry name" value="Acyl-CoA N-acyltransferases (Nat)"/>
    <property type="match status" value="1"/>
</dbReference>
<keyword evidence="2" id="KW-0012">Acyltransferase</keyword>
<keyword evidence="1" id="KW-0808">Transferase</keyword>
<name>A0A8S8XDJ7_9PROT</name>
<dbReference type="GO" id="GO:0016747">
    <property type="term" value="F:acyltransferase activity, transferring groups other than amino-acyl groups"/>
    <property type="evidence" value="ECO:0007669"/>
    <property type="project" value="InterPro"/>
</dbReference>
<protein>
    <recommendedName>
        <fullName evidence="4">N-acetyltransferase domain-containing protein</fullName>
    </recommendedName>
</protein>
<evidence type="ECO:0000256" key="1">
    <source>
        <dbReference type="ARBA" id="ARBA00022679"/>
    </source>
</evidence>
<keyword evidence="6" id="KW-1185">Reference proteome</keyword>
<dbReference type="EMBL" id="BOPV01000001">
    <property type="protein sequence ID" value="GIL41503.1"/>
    <property type="molecule type" value="Genomic_DNA"/>
</dbReference>
<gene>
    <name evidence="5" type="ORF">TMPK1_37400</name>
</gene>